<reference evidence="1 2" key="1">
    <citation type="submission" date="2019-05" db="EMBL/GenBank/DDBJ databases">
        <authorList>
            <consortium name="Pathogen Informatics"/>
        </authorList>
    </citation>
    <scope>NUCLEOTIDE SEQUENCE [LARGE SCALE GENOMIC DNA]</scope>
    <source>
        <strain evidence="1 2">NCTC13032</strain>
    </source>
</reference>
<sequence length="124" mass="12816">MADAGAAVNVVGVEHPAGELLHHVVGFIPGAAGRARGHDGARAIVGLDFAQAAGGIADGLLPGDRHKLAAFLVADHRLGEARRQQPGIVEKIPAVIAFQAQLILVGDALRAFGTNNFIVIDDKF</sequence>
<organism evidence="1 2">
    <name type="scientific">Leclercia adecarboxylata</name>
    <dbReference type="NCBI Taxonomy" id="83655"/>
    <lineage>
        <taxon>Bacteria</taxon>
        <taxon>Pseudomonadati</taxon>
        <taxon>Pseudomonadota</taxon>
        <taxon>Gammaproteobacteria</taxon>
        <taxon>Enterobacterales</taxon>
        <taxon>Enterobacteriaceae</taxon>
        <taxon>Leclercia</taxon>
    </lineage>
</organism>
<name>A0A4U9IK94_9ENTR</name>
<dbReference type="AlphaFoldDB" id="A0A4U9IK94"/>
<protein>
    <submittedName>
        <fullName evidence="1">Uncharacterized protein</fullName>
    </submittedName>
</protein>
<gene>
    <name evidence="1" type="ORF">NCTC13032_05740</name>
</gene>
<evidence type="ECO:0000313" key="1">
    <source>
        <dbReference type="EMBL" id="VTP76079.1"/>
    </source>
</evidence>
<dbReference type="Proteomes" id="UP000310719">
    <property type="component" value="Chromosome"/>
</dbReference>
<proteinExistence type="predicted"/>
<accession>A0A4U9IK94</accession>
<dbReference type="EMBL" id="LR590464">
    <property type="protein sequence ID" value="VTP76079.1"/>
    <property type="molecule type" value="Genomic_DNA"/>
</dbReference>
<evidence type="ECO:0000313" key="2">
    <source>
        <dbReference type="Proteomes" id="UP000310719"/>
    </source>
</evidence>